<evidence type="ECO:0000313" key="4">
    <source>
        <dbReference type="Proteomes" id="UP000606935"/>
    </source>
</evidence>
<dbReference type="AlphaFoldDB" id="A0A917Z5H6"/>
<keyword evidence="4" id="KW-1185">Reference proteome</keyword>
<dbReference type="Proteomes" id="UP000606935">
    <property type="component" value="Unassembled WGS sequence"/>
</dbReference>
<dbReference type="PIRSF" id="PIRSF028688">
    <property type="entry name" value="UCP_imp_028688"/>
    <property type="match status" value="1"/>
</dbReference>
<comment type="caution">
    <text evidence="3">The sequence shown here is derived from an EMBL/GenBank/DDBJ whole genome shotgun (WGS) entry which is preliminary data.</text>
</comment>
<feature type="signal peptide" evidence="1">
    <location>
        <begin position="1"/>
        <end position="25"/>
    </location>
</feature>
<evidence type="ECO:0000313" key="3">
    <source>
        <dbReference type="EMBL" id="GGO73377.1"/>
    </source>
</evidence>
<gene>
    <name evidence="3" type="ORF">GCM10010982_33770</name>
</gene>
<evidence type="ECO:0000256" key="1">
    <source>
        <dbReference type="SAM" id="SignalP"/>
    </source>
</evidence>
<dbReference type="PROSITE" id="PS51257">
    <property type="entry name" value="PROKAR_LIPOPROTEIN"/>
    <property type="match status" value="1"/>
</dbReference>
<keyword evidence="1" id="KW-0732">Signal</keyword>
<proteinExistence type="predicted"/>
<name>A0A917Z5H6_9ALTE</name>
<sequence>MANMKIKLNTLLGCVLISLSGLVGCASQPITASVQAANQVDSLHAQVERLARQLFDTSGRINPDAPLAVGTILPSHLQSGKSLPEHQALGLQMQESLVTFAAQAGLTVVEFKTLPAVHINAGQDIMLSRDVEALSGEVDLQYLLTGTYSVQEQSLLVNLRLIELPSKRLVAAATDYLPKDVAWSQGKVMSRNQMLYRGEY</sequence>
<organism evidence="3 4">
    <name type="scientific">Bowmanella pacifica</name>
    <dbReference type="NCBI Taxonomy" id="502051"/>
    <lineage>
        <taxon>Bacteria</taxon>
        <taxon>Pseudomonadati</taxon>
        <taxon>Pseudomonadota</taxon>
        <taxon>Gammaproteobacteria</taxon>
        <taxon>Alteromonadales</taxon>
        <taxon>Alteromonadaceae</taxon>
        <taxon>Bowmanella</taxon>
    </lineage>
</organism>
<reference evidence="3" key="1">
    <citation type="journal article" date="2014" name="Int. J. Syst. Evol. Microbiol.">
        <title>Complete genome sequence of Corynebacterium casei LMG S-19264T (=DSM 44701T), isolated from a smear-ripened cheese.</title>
        <authorList>
            <consortium name="US DOE Joint Genome Institute (JGI-PGF)"/>
            <person name="Walter F."/>
            <person name="Albersmeier A."/>
            <person name="Kalinowski J."/>
            <person name="Ruckert C."/>
        </authorList>
    </citation>
    <scope>NUCLEOTIDE SEQUENCE</scope>
    <source>
        <strain evidence="3">CGMCC 1.7086</strain>
    </source>
</reference>
<dbReference type="EMBL" id="BMLS01000006">
    <property type="protein sequence ID" value="GGO73377.1"/>
    <property type="molecule type" value="Genomic_DNA"/>
</dbReference>
<accession>A0A917Z5H6</accession>
<reference evidence="3" key="2">
    <citation type="submission" date="2020-09" db="EMBL/GenBank/DDBJ databases">
        <authorList>
            <person name="Sun Q."/>
            <person name="Zhou Y."/>
        </authorList>
    </citation>
    <scope>NUCLEOTIDE SEQUENCE</scope>
    <source>
        <strain evidence="3">CGMCC 1.7086</strain>
    </source>
</reference>
<dbReference type="InterPro" id="IPR014549">
    <property type="entry name" value="FlgO"/>
</dbReference>
<dbReference type="Pfam" id="PF17680">
    <property type="entry name" value="FlgO"/>
    <property type="match status" value="1"/>
</dbReference>
<protein>
    <recommendedName>
        <fullName evidence="2">FlgO domain-containing protein</fullName>
    </recommendedName>
</protein>
<feature type="chain" id="PRO_5036804983" description="FlgO domain-containing protein" evidence="1">
    <location>
        <begin position="26"/>
        <end position="200"/>
    </location>
</feature>
<dbReference type="InterPro" id="IPR041215">
    <property type="entry name" value="FlgO_dom"/>
</dbReference>
<feature type="domain" description="FlgO" evidence="2">
    <location>
        <begin position="48"/>
        <end position="181"/>
    </location>
</feature>
<evidence type="ECO:0000259" key="2">
    <source>
        <dbReference type="Pfam" id="PF17680"/>
    </source>
</evidence>